<organism evidence="1">
    <name type="scientific">hydrothermal vent metagenome</name>
    <dbReference type="NCBI Taxonomy" id="652676"/>
    <lineage>
        <taxon>unclassified sequences</taxon>
        <taxon>metagenomes</taxon>
        <taxon>ecological metagenomes</taxon>
    </lineage>
</organism>
<proteinExistence type="predicted"/>
<dbReference type="AlphaFoldDB" id="A0A3B0VQ24"/>
<name>A0A3B0VQ24_9ZZZZ</name>
<reference evidence="1" key="1">
    <citation type="submission" date="2018-06" db="EMBL/GenBank/DDBJ databases">
        <authorList>
            <person name="Zhirakovskaya E."/>
        </authorList>
    </citation>
    <scope>NUCLEOTIDE SEQUENCE</scope>
</reference>
<gene>
    <name evidence="1" type="ORF">MNBD_DELTA03-515</name>
</gene>
<protein>
    <submittedName>
        <fullName evidence="1">Uncharacterized protein</fullName>
    </submittedName>
</protein>
<evidence type="ECO:0000313" key="1">
    <source>
        <dbReference type="EMBL" id="VAW42550.1"/>
    </source>
</evidence>
<sequence>MRMHVRGELRWAIILFVVYLFSPLGNAAAQENNSSSACIKCHTDFKAMDRYGSKAAAGAAAIAG</sequence>
<accession>A0A3B0VQ24</accession>
<dbReference type="EMBL" id="UOEX01000453">
    <property type="protein sequence ID" value="VAW42550.1"/>
    <property type="molecule type" value="Genomic_DNA"/>
</dbReference>